<dbReference type="WBParaSite" id="ACRNAN_scaffold5266.g30372.t1">
    <property type="protein sequence ID" value="ACRNAN_scaffold5266.g30372.t1"/>
    <property type="gene ID" value="ACRNAN_scaffold5266.g30372"/>
</dbReference>
<dbReference type="PROSITE" id="PS50011">
    <property type="entry name" value="PROTEIN_KINASE_DOM"/>
    <property type="match status" value="1"/>
</dbReference>
<dbReference type="GO" id="GO:0007169">
    <property type="term" value="P:cell surface receptor protein tyrosine kinase signaling pathway"/>
    <property type="evidence" value="ECO:0007669"/>
    <property type="project" value="TreeGrafter"/>
</dbReference>
<protein>
    <submittedName>
        <fullName evidence="6">Protein kinase domain-containing protein</fullName>
    </submittedName>
</protein>
<dbReference type="GO" id="GO:0005886">
    <property type="term" value="C:plasma membrane"/>
    <property type="evidence" value="ECO:0007669"/>
    <property type="project" value="TreeGrafter"/>
</dbReference>
<evidence type="ECO:0000256" key="1">
    <source>
        <dbReference type="ARBA" id="ARBA00004167"/>
    </source>
</evidence>
<dbReference type="InterPro" id="IPR000719">
    <property type="entry name" value="Prot_kinase_dom"/>
</dbReference>
<feature type="domain" description="Protein kinase" evidence="4">
    <location>
        <begin position="1"/>
        <end position="187"/>
    </location>
</feature>
<dbReference type="InterPro" id="IPR008266">
    <property type="entry name" value="Tyr_kinase_AS"/>
</dbReference>
<evidence type="ECO:0000313" key="5">
    <source>
        <dbReference type="Proteomes" id="UP000887540"/>
    </source>
</evidence>
<dbReference type="InterPro" id="IPR020635">
    <property type="entry name" value="Tyr_kinase_cat_dom"/>
</dbReference>
<dbReference type="SUPFAM" id="SSF56112">
    <property type="entry name" value="Protein kinase-like (PK-like)"/>
    <property type="match status" value="1"/>
</dbReference>
<dbReference type="GO" id="GO:0005524">
    <property type="term" value="F:ATP binding"/>
    <property type="evidence" value="ECO:0007669"/>
    <property type="project" value="UniProtKB-UniRule"/>
</dbReference>
<dbReference type="InterPro" id="IPR050122">
    <property type="entry name" value="RTK"/>
</dbReference>
<dbReference type="PROSITE" id="PS00109">
    <property type="entry name" value="PROTEIN_KINASE_TYR"/>
    <property type="match status" value="1"/>
</dbReference>
<evidence type="ECO:0000313" key="6">
    <source>
        <dbReference type="WBParaSite" id="ACRNAN_scaffold5266.g30372.t1"/>
    </source>
</evidence>
<dbReference type="InterPro" id="IPR011009">
    <property type="entry name" value="Kinase-like_dom_sf"/>
</dbReference>
<dbReference type="Proteomes" id="UP000887540">
    <property type="component" value="Unplaced"/>
</dbReference>
<feature type="binding site" evidence="3">
    <location>
        <position position="34"/>
    </location>
    <ligand>
        <name>ATP</name>
        <dbReference type="ChEBI" id="CHEBI:30616"/>
    </ligand>
</feature>
<comment type="catalytic activity">
    <reaction evidence="2">
        <text>L-tyrosyl-[protein] + ATP = O-phospho-L-tyrosyl-[protein] + ADP + H(+)</text>
        <dbReference type="Rhea" id="RHEA:10596"/>
        <dbReference type="Rhea" id="RHEA-COMP:10136"/>
        <dbReference type="Rhea" id="RHEA-COMP:20101"/>
        <dbReference type="ChEBI" id="CHEBI:15378"/>
        <dbReference type="ChEBI" id="CHEBI:30616"/>
        <dbReference type="ChEBI" id="CHEBI:46858"/>
        <dbReference type="ChEBI" id="CHEBI:61978"/>
        <dbReference type="ChEBI" id="CHEBI:456216"/>
        <dbReference type="EC" id="2.7.10.1"/>
    </reaction>
</comment>
<keyword evidence="3" id="KW-0067">ATP-binding</keyword>
<evidence type="ECO:0000256" key="2">
    <source>
        <dbReference type="ARBA" id="ARBA00051243"/>
    </source>
</evidence>
<dbReference type="AlphaFoldDB" id="A0A914E2C9"/>
<proteinExistence type="predicted"/>
<dbReference type="PROSITE" id="PS00107">
    <property type="entry name" value="PROTEIN_KINASE_ATP"/>
    <property type="match status" value="1"/>
</dbReference>
<accession>A0A914E2C9</accession>
<sequence>MIKLLDKIGAGSFGIVKHALWTQPKGQTLECAIKVLRGAPSEVVELCAGGALIDRLVDTERPVPLVTKLVEYAKQIAAGMEYLEKMRCVHRDLAARNVLLTKNEDVIRMVEIGERMEKPQKSNGELYHIMDLCWGRSPEDRPNFTELRTMLAKINFPLVACHASEMAKKNSDLTVLTGDKLFVVKNM</sequence>
<dbReference type="Gene3D" id="1.10.510.10">
    <property type="entry name" value="Transferase(Phosphotransferase) domain 1"/>
    <property type="match status" value="2"/>
</dbReference>
<dbReference type="GO" id="GO:0043235">
    <property type="term" value="C:receptor complex"/>
    <property type="evidence" value="ECO:0007669"/>
    <property type="project" value="TreeGrafter"/>
</dbReference>
<comment type="subcellular location">
    <subcellularLocation>
        <location evidence="1">Membrane</location>
        <topology evidence="1">Single-pass membrane protein</topology>
    </subcellularLocation>
</comment>
<organism evidence="5 6">
    <name type="scientific">Acrobeloides nanus</name>
    <dbReference type="NCBI Taxonomy" id="290746"/>
    <lineage>
        <taxon>Eukaryota</taxon>
        <taxon>Metazoa</taxon>
        <taxon>Ecdysozoa</taxon>
        <taxon>Nematoda</taxon>
        <taxon>Chromadorea</taxon>
        <taxon>Rhabditida</taxon>
        <taxon>Tylenchina</taxon>
        <taxon>Cephalobomorpha</taxon>
        <taxon>Cephaloboidea</taxon>
        <taxon>Cephalobidae</taxon>
        <taxon>Acrobeloides</taxon>
    </lineage>
</organism>
<evidence type="ECO:0000256" key="3">
    <source>
        <dbReference type="PROSITE-ProRule" id="PRU10141"/>
    </source>
</evidence>
<dbReference type="Gene3D" id="3.30.200.20">
    <property type="entry name" value="Phosphorylase Kinase, domain 1"/>
    <property type="match status" value="1"/>
</dbReference>
<evidence type="ECO:0000259" key="4">
    <source>
        <dbReference type="PROSITE" id="PS50011"/>
    </source>
</evidence>
<dbReference type="GO" id="GO:0004714">
    <property type="term" value="F:transmembrane receptor protein tyrosine kinase activity"/>
    <property type="evidence" value="ECO:0007669"/>
    <property type="project" value="UniProtKB-EC"/>
</dbReference>
<dbReference type="InterPro" id="IPR017441">
    <property type="entry name" value="Protein_kinase_ATP_BS"/>
</dbReference>
<dbReference type="PANTHER" id="PTHR24416">
    <property type="entry name" value="TYROSINE-PROTEIN KINASE RECEPTOR"/>
    <property type="match status" value="1"/>
</dbReference>
<dbReference type="InterPro" id="IPR001245">
    <property type="entry name" value="Ser-Thr/Tyr_kinase_cat_dom"/>
</dbReference>
<dbReference type="PANTHER" id="PTHR24416:SF611">
    <property type="entry name" value="TYROSINE-PROTEIN KINASE TRANSMEMBRANE RECEPTOR ROR"/>
    <property type="match status" value="1"/>
</dbReference>
<keyword evidence="3" id="KW-0547">Nucleotide-binding</keyword>
<dbReference type="SMART" id="SM00219">
    <property type="entry name" value="TyrKc"/>
    <property type="match status" value="1"/>
</dbReference>
<name>A0A914E2C9_9BILA</name>
<dbReference type="Pfam" id="PF07714">
    <property type="entry name" value="PK_Tyr_Ser-Thr"/>
    <property type="match status" value="1"/>
</dbReference>
<reference evidence="6" key="1">
    <citation type="submission" date="2022-11" db="UniProtKB">
        <authorList>
            <consortium name="WormBaseParasite"/>
        </authorList>
    </citation>
    <scope>IDENTIFICATION</scope>
</reference>
<keyword evidence="5" id="KW-1185">Reference proteome</keyword>